<feature type="domain" description="Transcription regulator PadR N-terminal" evidence="1">
    <location>
        <begin position="11"/>
        <end position="81"/>
    </location>
</feature>
<dbReference type="PANTHER" id="PTHR33169">
    <property type="entry name" value="PADR-FAMILY TRANSCRIPTIONAL REGULATOR"/>
    <property type="match status" value="1"/>
</dbReference>
<evidence type="ECO:0000313" key="2">
    <source>
        <dbReference type="EMBL" id="KPN44575.1"/>
    </source>
</evidence>
<sequence length="179" mass="20997">MIIEMMNELYILGELMESSKTAYRLHQSMQTLLGHHRMISFGAIYPLFERLETMGYIKLTVKGHDKRLTKLSTITKKGEAHFLELMHEPVPKGAHTDDIFQIKLGSMQHLPLVEQQDLLDQYMNEQVAVADDCQIELEHLSQHECKNHWYVAQITQLRLCRARVTQQWIRELKIALQKK</sequence>
<name>A0A837PA93_LACPN</name>
<dbReference type="InterPro" id="IPR036388">
    <property type="entry name" value="WH-like_DNA-bd_sf"/>
</dbReference>
<dbReference type="AlphaFoldDB" id="A0A837PA93"/>
<dbReference type="Pfam" id="PF03551">
    <property type="entry name" value="PadR"/>
    <property type="match status" value="1"/>
</dbReference>
<dbReference type="InterPro" id="IPR036390">
    <property type="entry name" value="WH_DNA-bd_sf"/>
</dbReference>
<accession>A0A837PA93</accession>
<organism evidence="2 3">
    <name type="scientific">Lactiplantibacillus plantarum WJL</name>
    <dbReference type="NCBI Taxonomy" id="1350466"/>
    <lineage>
        <taxon>Bacteria</taxon>
        <taxon>Bacillati</taxon>
        <taxon>Bacillota</taxon>
        <taxon>Bacilli</taxon>
        <taxon>Lactobacillales</taxon>
        <taxon>Lactobacillaceae</taxon>
        <taxon>Lactiplantibacillus</taxon>
    </lineage>
</organism>
<dbReference type="RefSeq" id="WP_022638624.1">
    <property type="nucleotide sequence ID" value="NZ_AUTE01000042.1"/>
</dbReference>
<dbReference type="PANTHER" id="PTHR33169:SF26">
    <property type="entry name" value="CONSERVED PROTEIN"/>
    <property type="match status" value="1"/>
</dbReference>
<gene>
    <name evidence="2" type="ORF">WJL_0012</name>
</gene>
<dbReference type="SUPFAM" id="SSF46785">
    <property type="entry name" value="Winged helix' DNA-binding domain"/>
    <property type="match status" value="1"/>
</dbReference>
<dbReference type="EMBL" id="LKLZ01000001">
    <property type="protein sequence ID" value="KPN44575.1"/>
    <property type="molecule type" value="Genomic_DNA"/>
</dbReference>
<dbReference type="InterPro" id="IPR052509">
    <property type="entry name" value="Metal_resp_DNA-bind_regulator"/>
</dbReference>
<dbReference type="Proteomes" id="UP000050511">
    <property type="component" value="Unassembled WGS sequence"/>
</dbReference>
<reference evidence="2 3" key="1">
    <citation type="submission" date="2015-10" db="EMBL/GenBank/DDBJ databases">
        <title>Resequencing of Lactobacillus plantarum WJL strain genome.</title>
        <authorList>
            <person name="Martino M.E."/>
        </authorList>
    </citation>
    <scope>NUCLEOTIDE SEQUENCE [LARGE SCALE GENOMIC DNA]</scope>
    <source>
        <strain evidence="2 3">WJL</strain>
    </source>
</reference>
<comment type="caution">
    <text evidence="2">The sequence shown here is derived from an EMBL/GenBank/DDBJ whole genome shotgun (WGS) entry which is preliminary data.</text>
</comment>
<dbReference type="InterPro" id="IPR005149">
    <property type="entry name" value="Tscrpt_reg_PadR_N"/>
</dbReference>
<proteinExistence type="predicted"/>
<evidence type="ECO:0000259" key="1">
    <source>
        <dbReference type="Pfam" id="PF03551"/>
    </source>
</evidence>
<evidence type="ECO:0000313" key="3">
    <source>
        <dbReference type="Proteomes" id="UP000050511"/>
    </source>
</evidence>
<protein>
    <submittedName>
        <fullName evidence="2">Transcriptional regulator PadR family</fullName>
    </submittedName>
</protein>
<dbReference type="Gene3D" id="1.10.10.10">
    <property type="entry name" value="Winged helix-like DNA-binding domain superfamily/Winged helix DNA-binding domain"/>
    <property type="match status" value="1"/>
</dbReference>